<dbReference type="SUPFAM" id="SSF46689">
    <property type="entry name" value="Homeodomain-like"/>
    <property type="match status" value="1"/>
</dbReference>
<dbReference type="PROSITE" id="PS50977">
    <property type="entry name" value="HTH_TETR_2"/>
    <property type="match status" value="1"/>
</dbReference>
<keyword evidence="3" id="KW-0804">Transcription</keyword>
<evidence type="ECO:0000256" key="4">
    <source>
        <dbReference type="PROSITE-ProRule" id="PRU00335"/>
    </source>
</evidence>
<proteinExistence type="predicted"/>
<dbReference type="PANTHER" id="PTHR47506">
    <property type="entry name" value="TRANSCRIPTIONAL REGULATORY PROTEIN"/>
    <property type="match status" value="1"/>
</dbReference>
<evidence type="ECO:0000256" key="2">
    <source>
        <dbReference type="ARBA" id="ARBA00023125"/>
    </source>
</evidence>
<dbReference type="Gene3D" id="1.10.357.10">
    <property type="entry name" value="Tetracycline Repressor, domain 2"/>
    <property type="match status" value="1"/>
</dbReference>
<dbReference type="InterPro" id="IPR036271">
    <property type="entry name" value="Tet_transcr_reg_TetR-rel_C_sf"/>
</dbReference>
<evidence type="ECO:0000313" key="6">
    <source>
        <dbReference type="EMBL" id="PKH12535.1"/>
    </source>
</evidence>
<dbReference type="RefSeq" id="WP_101221473.1">
    <property type="nucleotide sequence ID" value="NZ_KZ478045.1"/>
</dbReference>
<accession>A0A2N1DT84</accession>
<keyword evidence="2 4" id="KW-0238">DNA-binding</keyword>
<organism evidence="6 7">
    <name type="scientific">Pseudomonas fluorescens</name>
    <dbReference type="NCBI Taxonomy" id="294"/>
    <lineage>
        <taxon>Bacteria</taxon>
        <taxon>Pseudomonadati</taxon>
        <taxon>Pseudomonadota</taxon>
        <taxon>Gammaproteobacteria</taxon>
        <taxon>Pseudomonadales</taxon>
        <taxon>Pseudomonadaceae</taxon>
        <taxon>Pseudomonas</taxon>
    </lineage>
</organism>
<dbReference type="PANTHER" id="PTHR47506:SF6">
    <property type="entry name" value="HTH-TYPE TRANSCRIPTIONAL REPRESSOR NEMR"/>
    <property type="match status" value="1"/>
</dbReference>
<protein>
    <submittedName>
        <fullName evidence="6">TetR family transcriptional regulator</fullName>
    </submittedName>
</protein>
<gene>
    <name evidence="6" type="ORF">CIB54_26855</name>
</gene>
<dbReference type="AlphaFoldDB" id="A0A2N1DT84"/>
<feature type="DNA-binding region" description="H-T-H motif" evidence="4">
    <location>
        <begin position="29"/>
        <end position="48"/>
    </location>
</feature>
<dbReference type="InterPro" id="IPR001647">
    <property type="entry name" value="HTH_TetR"/>
</dbReference>
<dbReference type="InterPro" id="IPR009057">
    <property type="entry name" value="Homeodomain-like_sf"/>
</dbReference>
<dbReference type="PRINTS" id="PR00455">
    <property type="entry name" value="HTHTETR"/>
</dbReference>
<dbReference type="SUPFAM" id="SSF48498">
    <property type="entry name" value="Tetracyclin repressor-like, C-terminal domain"/>
    <property type="match status" value="1"/>
</dbReference>
<evidence type="ECO:0000259" key="5">
    <source>
        <dbReference type="PROSITE" id="PS50977"/>
    </source>
</evidence>
<keyword evidence="1" id="KW-0805">Transcription regulation</keyword>
<dbReference type="Proteomes" id="UP000233564">
    <property type="component" value="Unassembled WGS sequence"/>
</dbReference>
<dbReference type="EMBL" id="NVXX01000070">
    <property type="protein sequence ID" value="PKH12535.1"/>
    <property type="molecule type" value="Genomic_DNA"/>
</dbReference>
<evidence type="ECO:0000313" key="7">
    <source>
        <dbReference type="Proteomes" id="UP000233564"/>
    </source>
</evidence>
<feature type="domain" description="HTH tetR-type" evidence="5">
    <location>
        <begin position="6"/>
        <end position="66"/>
    </location>
</feature>
<dbReference type="InterPro" id="IPR011075">
    <property type="entry name" value="TetR_C"/>
</dbReference>
<evidence type="ECO:0000256" key="1">
    <source>
        <dbReference type="ARBA" id="ARBA00023015"/>
    </source>
</evidence>
<dbReference type="Pfam" id="PF16925">
    <property type="entry name" value="TetR_C_13"/>
    <property type="match status" value="1"/>
</dbReference>
<reference evidence="6 7" key="1">
    <citation type="submission" date="2017-08" db="EMBL/GenBank/DDBJ databases">
        <authorList>
            <person name="de Groot N.N."/>
        </authorList>
    </citation>
    <scope>NUCLEOTIDE SEQUENCE [LARGE SCALE GENOMIC DNA]</scope>
    <source>
        <strain evidence="6 7">PfR 37</strain>
    </source>
</reference>
<name>A0A2N1DT84_PSEFL</name>
<dbReference type="GO" id="GO:0003677">
    <property type="term" value="F:DNA binding"/>
    <property type="evidence" value="ECO:0007669"/>
    <property type="project" value="UniProtKB-UniRule"/>
</dbReference>
<dbReference type="Pfam" id="PF00440">
    <property type="entry name" value="TetR_N"/>
    <property type="match status" value="1"/>
</dbReference>
<sequence length="209" mass="23125">MNRETKGTRQTILDSAQTLVGAKGFSAVGLNEILQAAEVPKGSFYHYFTSKDAFGVVLLDTYFDHYIEGMQQLFSQSGVSHYARLMRYWQGWIDNHTGCTDAGKCLAVKLGAEVSDLSEPMRLALQRGTSRTIDLLAMALRHGVQDGSLMLEQPPESLARRLYALWLGTSVMGKISRTTAPFDEALDLTRQLLGYPENPAIHHDRGTGT</sequence>
<evidence type="ECO:0000256" key="3">
    <source>
        <dbReference type="ARBA" id="ARBA00023163"/>
    </source>
</evidence>
<comment type="caution">
    <text evidence="6">The sequence shown here is derived from an EMBL/GenBank/DDBJ whole genome shotgun (WGS) entry which is preliminary data.</text>
</comment>